<evidence type="ECO:0000259" key="3">
    <source>
        <dbReference type="PROSITE" id="PS50887"/>
    </source>
</evidence>
<feature type="domain" description="EAL" evidence="1">
    <location>
        <begin position="408"/>
        <end position="641"/>
    </location>
</feature>
<dbReference type="Gene3D" id="3.20.20.450">
    <property type="entry name" value="EAL domain"/>
    <property type="match status" value="1"/>
</dbReference>
<feature type="domain" description="GGDEF" evidence="3">
    <location>
        <begin position="264"/>
        <end position="398"/>
    </location>
</feature>
<dbReference type="PROSITE" id="PS50885">
    <property type="entry name" value="HAMP"/>
    <property type="match status" value="1"/>
</dbReference>
<proteinExistence type="predicted"/>
<gene>
    <name evidence="4" type="ORF">ACFOOG_14995</name>
</gene>
<reference evidence="5" key="1">
    <citation type="journal article" date="2019" name="Int. J. Syst. Evol. Microbiol.">
        <title>The Global Catalogue of Microorganisms (GCM) 10K type strain sequencing project: providing services to taxonomists for standard genome sequencing and annotation.</title>
        <authorList>
            <consortium name="The Broad Institute Genomics Platform"/>
            <consortium name="The Broad Institute Genome Sequencing Center for Infectious Disease"/>
            <person name="Wu L."/>
            <person name="Ma J."/>
        </authorList>
    </citation>
    <scope>NUCLEOTIDE SEQUENCE [LARGE SCALE GENOMIC DNA]</scope>
    <source>
        <strain evidence="5">IBRC 10765</strain>
    </source>
</reference>
<dbReference type="PANTHER" id="PTHR33121:SF79">
    <property type="entry name" value="CYCLIC DI-GMP PHOSPHODIESTERASE PDED-RELATED"/>
    <property type="match status" value="1"/>
</dbReference>
<keyword evidence="5" id="KW-1185">Reference proteome</keyword>
<name>A0ABV8A025_9GAMM</name>
<evidence type="ECO:0000259" key="1">
    <source>
        <dbReference type="PROSITE" id="PS50883"/>
    </source>
</evidence>
<dbReference type="Gene3D" id="6.20.270.20">
    <property type="entry name" value="LapD/MoxY periplasmic domain"/>
    <property type="match status" value="1"/>
</dbReference>
<evidence type="ECO:0000313" key="4">
    <source>
        <dbReference type="EMBL" id="MFC3854148.1"/>
    </source>
</evidence>
<dbReference type="Gene3D" id="3.30.70.270">
    <property type="match status" value="1"/>
</dbReference>
<dbReference type="Proteomes" id="UP001595617">
    <property type="component" value="Unassembled WGS sequence"/>
</dbReference>
<accession>A0ABV8A025</accession>
<dbReference type="InterPro" id="IPR029787">
    <property type="entry name" value="Nucleotide_cyclase"/>
</dbReference>
<dbReference type="SUPFAM" id="SSF55073">
    <property type="entry name" value="Nucleotide cyclase"/>
    <property type="match status" value="1"/>
</dbReference>
<sequence length="641" mass="71714">MSLIKQLWIAIGCMMLLAFGGSFLVSTLSAQQVLTQQLQLKNIDNATSLALSMSQLDKDPITIELLVAAQFDAGHYQRITLTDPEGRVMVERAQRSATTAQAPQWFQNWVPIHAEAGEALVQDGWEQYGTLTVLSHSGYAVDALWQSTVRLLQWFVAMGLFCGLLGTWFLKSVSRPLDTVVQQAEAIGDRRFIRSDEPRIHEFKRLVSAMNLLSERVRDMLEKETRQLDTLRRRLQHDDLTGLPNREHFFNVLDGQLAVDTTDHDAALLIIRVMNLQDVNTQLGRVATDQFLKDVARVLQQVTDTHGQCFSGRLNGSDFILLIPSLYDPQPMAKRIRQTLDELLDRLISTHPEDEFALPLACCEFDESATRGKLMMQLDGALAEAEQNGPRGMVMTTLQQREAPHANLDEWRRVLEEALTKVSPDLASYPVRTLQGELFHTEVPARWQLDGALRPARYFVPWMARLGLLPKMDLCVIKEALRLAALPEHQNARLAVNIATESVQDTGFRQALLKMLESAPKAAQQLDFECHEFCAIRHAQAFRVLCNELQACGARIGLEHVGPEFARLENLQDLGLSYIKIDHALIRNIQQDSGNQTFVRGLCSIGHSLGITMIAQGVTTADDVNTLADLGLDAQTGTAVR</sequence>
<dbReference type="PROSITE" id="PS50887">
    <property type="entry name" value="GGDEF"/>
    <property type="match status" value="1"/>
</dbReference>
<dbReference type="InterPro" id="IPR032244">
    <property type="entry name" value="LapD_MoxY_N"/>
</dbReference>
<dbReference type="Pfam" id="PF00990">
    <property type="entry name" value="GGDEF"/>
    <property type="match status" value="1"/>
</dbReference>
<feature type="domain" description="HAMP" evidence="2">
    <location>
        <begin position="171"/>
        <end position="222"/>
    </location>
</feature>
<dbReference type="InterPro" id="IPR001633">
    <property type="entry name" value="EAL_dom"/>
</dbReference>
<dbReference type="InterPro" id="IPR042461">
    <property type="entry name" value="LapD_MoxY_peri_C"/>
</dbReference>
<dbReference type="InterPro" id="IPR000160">
    <property type="entry name" value="GGDEF_dom"/>
</dbReference>
<evidence type="ECO:0000259" key="2">
    <source>
        <dbReference type="PROSITE" id="PS50885"/>
    </source>
</evidence>
<evidence type="ECO:0000313" key="5">
    <source>
        <dbReference type="Proteomes" id="UP001595617"/>
    </source>
</evidence>
<dbReference type="SMART" id="SM00267">
    <property type="entry name" value="GGDEF"/>
    <property type="match status" value="1"/>
</dbReference>
<dbReference type="InterPro" id="IPR003660">
    <property type="entry name" value="HAMP_dom"/>
</dbReference>
<dbReference type="InterPro" id="IPR043128">
    <property type="entry name" value="Rev_trsase/Diguanyl_cyclase"/>
</dbReference>
<protein>
    <submittedName>
        <fullName evidence="4">LapD/MoxY N-terminal periplasmic domain-containing protein</fullName>
    </submittedName>
</protein>
<dbReference type="EMBL" id="JBHRYR010000005">
    <property type="protein sequence ID" value="MFC3854148.1"/>
    <property type="molecule type" value="Genomic_DNA"/>
</dbReference>
<dbReference type="CDD" id="cd01948">
    <property type="entry name" value="EAL"/>
    <property type="match status" value="1"/>
</dbReference>
<dbReference type="Pfam" id="PF00563">
    <property type="entry name" value="EAL"/>
    <property type="match status" value="1"/>
</dbReference>
<dbReference type="InterPro" id="IPR035919">
    <property type="entry name" value="EAL_sf"/>
</dbReference>
<dbReference type="SUPFAM" id="SSF141868">
    <property type="entry name" value="EAL domain-like"/>
    <property type="match status" value="1"/>
</dbReference>
<dbReference type="NCBIfam" id="TIGR00254">
    <property type="entry name" value="GGDEF"/>
    <property type="match status" value="1"/>
</dbReference>
<dbReference type="InterPro" id="IPR050706">
    <property type="entry name" value="Cyclic-di-GMP_PDE-like"/>
</dbReference>
<dbReference type="RefSeq" id="WP_380698147.1">
    <property type="nucleotide sequence ID" value="NZ_JBHRYR010000005.1"/>
</dbReference>
<dbReference type="Gene3D" id="3.30.110.200">
    <property type="match status" value="1"/>
</dbReference>
<dbReference type="SMART" id="SM00052">
    <property type="entry name" value="EAL"/>
    <property type="match status" value="1"/>
</dbReference>
<dbReference type="Pfam" id="PF16448">
    <property type="entry name" value="LapD_MoxY_N"/>
    <property type="match status" value="1"/>
</dbReference>
<organism evidence="4 5">
    <name type="scientific">Saccharospirillum mangrovi</name>
    <dbReference type="NCBI Taxonomy" id="2161747"/>
    <lineage>
        <taxon>Bacteria</taxon>
        <taxon>Pseudomonadati</taxon>
        <taxon>Pseudomonadota</taxon>
        <taxon>Gammaproteobacteria</taxon>
        <taxon>Oceanospirillales</taxon>
        <taxon>Saccharospirillaceae</taxon>
        <taxon>Saccharospirillum</taxon>
    </lineage>
</organism>
<dbReference type="PANTHER" id="PTHR33121">
    <property type="entry name" value="CYCLIC DI-GMP PHOSPHODIESTERASE PDEF"/>
    <property type="match status" value="1"/>
</dbReference>
<comment type="caution">
    <text evidence="4">The sequence shown here is derived from an EMBL/GenBank/DDBJ whole genome shotgun (WGS) entry which is preliminary data.</text>
</comment>
<dbReference type="PROSITE" id="PS50883">
    <property type="entry name" value="EAL"/>
    <property type="match status" value="1"/>
</dbReference>